<evidence type="ECO:0000256" key="6">
    <source>
        <dbReference type="PROSITE-ProRule" id="PRU10141"/>
    </source>
</evidence>
<dbReference type="Gene3D" id="1.25.40.10">
    <property type="entry name" value="Tetratricopeptide repeat domain"/>
    <property type="match status" value="1"/>
</dbReference>
<dbReference type="Proteomes" id="UP000886723">
    <property type="component" value="Unassembled WGS sequence"/>
</dbReference>
<name>A0A9D1NV04_9FIRM</name>
<feature type="binding site" evidence="6">
    <location>
        <position position="41"/>
    </location>
    <ligand>
        <name>ATP</name>
        <dbReference type="ChEBI" id="CHEBI:30616"/>
    </ligand>
</feature>
<feature type="region of interest" description="Disordered" evidence="7">
    <location>
        <begin position="605"/>
        <end position="630"/>
    </location>
</feature>
<dbReference type="InterPro" id="IPR011990">
    <property type="entry name" value="TPR-like_helical_dom_sf"/>
</dbReference>
<dbReference type="GO" id="GO:0005524">
    <property type="term" value="F:ATP binding"/>
    <property type="evidence" value="ECO:0007669"/>
    <property type="project" value="UniProtKB-UniRule"/>
</dbReference>
<dbReference type="InterPro" id="IPR011009">
    <property type="entry name" value="Kinase-like_dom_sf"/>
</dbReference>
<dbReference type="SUPFAM" id="SSF56112">
    <property type="entry name" value="Protein kinase-like (PK-like)"/>
    <property type="match status" value="1"/>
</dbReference>
<keyword evidence="5" id="KW-0802">TPR repeat</keyword>
<dbReference type="PROSITE" id="PS50011">
    <property type="entry name" value="PROTEIN_KINASE_DOM"/>
    <property type="match status" value="1"/>
</dbReference>
<evidence type="ECO:0000256" key="1">
    <source>
        <dbReference type="ARBA" id="ARBA00022679"/>
    </source>
</evidence>
<dbReference type="Gene3D" id="1.10.510.10">
    <property type="entry name" value="Transferase(Phosphotransferase) domain 1"/>
    <property type="match status" value="1"/>
</dbReference>
<evidence type="ECO:0000256" key="3">
    <source>
        <dbReference type="ARBA" id="ARBA00022777"/>
    </source>
</evidence>
<evidence type="ECO:0000259" key="8">
    <source>
        <dbReference type="PROSITE" id="PS50011"/>
    </source>
</evidence>
<reference evidence="9" key="1">
    <citation type="submission" date="2020-10" db="EMBL/GenBank/DDBJ databases">
        <authorList>
            <person name="Gilroy R."/>
        </authorList>
    </citation>
    <scope>NUCLEOTIDE SEQUENCE</scope>
    <source>
        <strain evidence="9">ChiBcec2-4451</strain>
    </source>
</reference>
<dbReference type="InterPro" id="IPR017441">
    <property type="entry name" value="Protein_kinase_ATP_BS"/>
</dbReference>
<dbReference type="PROSITE" id="PS00108">
    <property type="entry name" value="PROTEIN_KINASE_ST"/>
    <property type="match status" value="1"/>
</dbReference>
<feature type="repeat" description="TPR" evidence="5">
    <location>
        <begin position="353"/>
        <end position="386"/>
    </location>
</feature>
<evidence type="ECO:0000256" key="5">
    <source>
        <dbReference type="PROSITE-ProRule" id="PRU00339"/>
    </source>
</evidence>
<gene>
    <name evidence="9" type="ORF">IAA63_05640</name>
</gene>
<dbReference type="Pfam" id="PF00069">
    <property type="entry name" value="Pkinase"/>
    <property type="match status" value="1"/>
</dbReference>
<evidence type="ECO:0000313" key="9">
    <source>
        <dbReference type="EMBL" id="HIV12609.1"/>
    </source>
</evidence>
<keyword evidence="9" id="KW-0723">Serine/threonine-protein kinase</keyword>
<dbReference type="PANTHER" id="PTHR43289:SF34">
    <property type="entry name" value="SERINE_THREONINE-PROTEIN KINASE YBDM-RELATED"/>
    <property type="match status" value="1"/>
</dbReference>
<protein>
    <submittedName>
        <fullName evidence="9">Serine/threonine protein kinase</fullName>
    </submittedName>
</protein>
<dbReference type="PANTHER" id="PTHR43289">
    <property type="entry name" value="MITOGEN-ACTIVATED PROTEIN KINASE KINASE KINASE 20-RELATED"/>
    <property type="match status" value="1"/>
</dbReference>
<comment type="caution">
    <text evidence="9">The sequence shown here is derived from an EMBL/GenBank/DDBJ whole genome shotgun (WGS) entry which is preliminary data.</text>
</comment>
<accession>A0A9D1NV04</accession>
<dbReference type="PROSITE" id="PS50005">
    <property type="entry name" value="TPR"/>
    <property type="match status" value="1"/>
</dbReference>
<dbReference type="SMART" id="SM00220">
    <property type="entry name" value="S_TKc"/>
    <property type="match status" value="1"/>
</dbReference>
<dbReference type="SUPFAM" id="SSF48452">
    <property type="entry name" value="TPR-like"/>
    <property type="match status" value="1"/>
</dbReference>
<feature type="domain" description="Protein kinase" evidence="8">
    <location>
        <begin position="12"/>
        <end position="266"/>
    </location>
</feature>
<evidence type="ECO:0000256" key="4">
    <source>
        <dbReference type="ARBA" id="ARBA00022840"/>
    </source>
</evidence>
<evidence type="ECO:0000256" key="7">
    <source>
        <dbReference type="SAM" id="MobiDB-lite"/>
    </source>
</evidence>
<sequence>MFYQGQVLDGAYQIIEEIGQGGTGVVYLAWHLRLQKYIVVKRIKDGFAERANVRVEVDILKSLHHTCLPQVYDFFQLGSEVYTVMDYIEGRSLQSYLNEGYRFEERKLVFWMKQLCSVLIYLHGQKPAIWHSDIKPDNIMITPQGNVCLIDFNVSLDSSHAAQVLGYSQYYAAPEQYAKAEAMNSHRGDDILLDGRMDIYSLGASFYRVITGVVPAGNQEEIWPAAALSLPYSNAFCRIVDKAMAHDRRKRFSSAQALMNALENMYRFDEGYGRLLRKKLLLYAGCGCMVLAGTLLTVYGSARTAGERYEEQFVKFQESVETGNTEQISREGLQLLNSGTFEGILEKNPEEKAEIFYQIGNAEYAKENYAEARRYFSYARETNPDEPAYWRDEAAAAIKSGDLEGGNQILRQARREGIDSDNLTYMEAEAAAAAGDWESAAGYAGQLTALPGELCVWACLLQEEILRQNGTAQERAELLKMVMEKEPGILWVRQTALAWLRLAGEEPSDSRKQEYFREAGACYEEISRREGLVFEDRVNLAVICEQTGDYEEGIQILEALTGDEREDYRVWMHIACLEYLRQMSLPAGERDFADMQQYGRRAGRAWQLAGSPEDPGMDTMESFMREGEEP</sequence>
<dbReference type="GO" id="GO:0004674">
    <property type="term" value="F:protein serine/threonine kinase activity"/>
    <property type="evidence" value="ECO:0007669"/>
    <property type="project" value="UniProtKB-KW"/>
</dbReference>
<evidence type="ECO:0000313" key="10">
    <source>
        <dbReference type="Proteomes" id="UP000886723"/>
    </source>
</evidence>
<keyword evidence="2 6" id="KW-0547">Nucleotide-binding</keyword>
<dbReference type="InterPro" id="IPR000719">
    <property type="entry name" value="Prot_kinase_dom"/>
</dbReference>
<dbReference type="EMBL" id="DVON01000122">
    <property type="protein sequence ID" value="HIV12609.1"/>
    <property type="molecule type" value="Genomic_DNA"/>
</dbReference>
<keyword evidence="3 9" id="KW-0418">Kinase</keyword>
<keyword evidence="1" id="KW-0808">Transferase</keyword>
<evidence type="ECO:0000256" key="2">
    <source>
        <dbReference type="ARBA" id="ARBA00022741"/>
    </source>
</evidence>
<dbReference type="InterPro" id="IPR008271">
    <property type="entry name" value="Ser/Thr_kinase_AS"/>
</dbReference>
<dbReference type="InterPro" id="IPR019734">
    <property type="entry name" value="TPR_rpt"/>
</dbReference>
<organism evidence="9 10">
    <name type="scientific">Candidatus Pullilachnospira stercoravium</name>
    <dbReference type="NCBI Taxonomy" id="2840913"/>
    <lineage>
        <taxon>Bacteria</taxon>
        <taxon>Bacillati</taxon>
        <taxon>Bacillota</taxon>
        <taxon>Clostridia</taxon>
        <taxon>Lachnospirales</taxon>
        <taxon>Lachnospiraceae</taxon>
        <taxon>Lachnospiraceae incertae sedis</taxon>
        <taxon>Candidatus Pullilachnospira</taxon>
    </lineage>
</organism>
<dbReference type="PROSITE" id="PS00107">
    <property type="entry name" value="PROTEIN_KINASE_ATP"/>
    <property type="match status" value="1"/>
</dbReference>
<reference evidence="9" key="2">
    <citation type="journal article" date="2021" name="PeerJ">
        <title>Extensive microbial diversity within the chicken gut microbiome revealed by metagenomics and culture.</title>
        <authorList>
            <person name="Gilroy R."/>
            <person name="Ravi A."/>
            <person name="Getino M."/>
            <person name="Pursley I."/>
            <person name="Horton D.L."/>
            <person name="Alikhan N.F."/>
            <person name="Baker D."/>
            <person name="Gharbi K."/>
            <person name="Hall N."/>
            <person name="Watson M."/>
            <person name="Adriaenssens E.M."/>
            <person name="Foster-Nyarko E."/>
            <person name="Jarju S."/>
            <person name="Secka A."/>
            <person name="Antonio M."/>
            <person name="Oren A."/>
            <person name="Chaudhuri R.R."/>
            <person name="La Ragione R."/>
            <person name="Hildebrand F."/>
            <person name="Pallen M.J."/>
        </authorList>
    </citation>
    <scope>NUCLEOTIDE SEQUENCE</scope>
    <source>
        <strain evidence="9">ChiBcec2-4451</strain>
    </source>
</reference>
<keyword evidence="4 6" id="KW-0067">ATP-binding</keyword>
<proteinExistence type="predicted"/>
<dbReference type="CDD" id="cd14014">
    <property type="entry name" value="STKc_PknB_like"/>
    <property type="match status" value="1"/>
</dbReference>
<dbReference type="AlphaFoldDB" id="A0A9D1NV04"/>